<sequence length="388" mass="43703">MEDVLCFKEGLTEFATEIYDKIIKLQAANLTNSVFSPMSIYCASLLVMAGADGETLQEIQQVLHIPPKLRSDAVHQSYGPIISKYFEASSDVDLNLANRLFLLKSIDIRPEYSSQVAMCYKALVELLTGLPDVESRRCHINAWVAENTKDKIRELLPRGFLDQNSKFLLIDALYFRGSWDHQFDKEQTQESDFHCLNGESTKVQMMYRESSLYLSDLVELDCTGIKLPFRRSAFQGEWALLILLPHERAGLQKLISQLRAPGKLASAMGSKFHMENAHLYLPKFKLADEPMIDLKPILYECGMTELFDGRGNLSRLSQSCLSMTEAYHKAVLELDEEGVTAAAATTIVVDSIFPLHKTISVDHPFFFALVCDSTMPVFVGHVVAPKFD</sequence>
<dbReference type="InterPro" id="IPR042185">
    <property type="entry name" value="Serpin_sf_2"/>
</dbReference>
<evidence type="ECO:0000259" key="3">
    <source>
        <dbReference type="SMART" id="SM00093"/>
    </source>
</evidence>
<dbReference type="FunCoup" id="A0A3R7EUE7">
    <property type="interactions" value="13"/>
</dbReference>
<dbReference type="PANTHER" id="PTHR11461:SF211">
    <property type="entry name" value="GH10112P-RELATED"/>
    <property type="match status" value="1"/>
</dbReference>
<dbReference type="SMART" id="SM00093">
    <property type="entry name" value="SERPIN"/>
    <property type="match status" value="1"/>
</dbReference>
<dbReference type="OrthoDB" id="1063785at2759"/>
<dbReference type="Gene3D" id="2.30.39.10">
    <property type="entry name" value="Alpha-1-antitrypsin, domain 1"/>
    <property type="match status" value="1"/>
</dbReference>
<dbReference type="InterPro" id="IPR000215">
    <property type="entry name" value="Serpin_fam"/>
</dbReference>
<dbReference type="CDD" id="cd19603">
    <property type="entry name" value="serpin_platyhelminthes"/>
    <property type="match status" value="1"/>
</dbReference>
<dbReference type="InParanoid" id="A0A3R7EUE7"/>
<comment type="caution">
    <text evidence="4">The sequence shown here is derived from an EMBL/GenBank/DDBJ whole genome shotgun (WGS) entry which is preliminary data.</text>
</comment>
<dbReference type="PANTHER" id="PTHR11461">
    <property type="entry name" value="SERINE PROTEASE INHIBITOR, SERPIN"/>
    <property type="match status" value="1"/>
</dbReference>
<comment type="similarity">
    <text evidence="1 2">Belongs to the serpin family.</text>
</comment>
<dbReference type="PROSITE" id="PS00284">
    <property type="entry name" value="SERPIN"/>
    <property type="match status" value="1"/>
</dbReference>
<dbReference type="STRING" id="79923.A0A3R7EUE7"/>
<dbReference type="AlphaFoldDB" id="A0A3R7EUE7"/>
<reference evidence="4 5" key="2">
    <citation type="journal article" date="2021" name="Genomics">
        <title>High-quality reference genome for Clonorchis sinensis.</title>
        <authorList>
            <person name="Young N.D."/>
            <person name="Stroehlein A.J."/>
            <person name="Kinkar L."/>
            <person name="Wang T."/>
            <person name="Sohn W.M."/>
            <person name="Chang B.C.H."/>
            <person name="Kaur P."/>
            <person name="Weisz D."/>
            <person name="Dudchenko O."/>
            <person name="Aiden E.L."/>
            <person name="Korhonen P.K."/>
            <person name="Gasser R.B."/>
        </authorList>
    </citation>
    <scope>NUCLEOTIDE SEQUENCE [LARGE SCALE GENOMIC DNA]</scope>
    <source>
        <strain evidence="4">Cs-k2</strain>
    </source>
</reference>
<evidence type="ECO:0000256" key="2">
    <source>
        <dbReference type="RuleBase" id="RU000411"/>
    </source>
</evidence>
<reference evidence="4 5" key="1">
    <citation type="journal article" date="2018" name="Biotechnol. Adv.">
        <title>Improved genomic resources and new bioinformatic workflow for the carcinogenic parasite Clonorchis sinensis: Biotechnological implications.</title>
        <authorList>
            <person name="Wang D."/>
            <person name="Korhonen P.K."/>
            <person name="Gasser R.B."/>
            <person name="Young N.D."/>
        </authorList>
    </citation>
    <scope>NUCLEOTIDE SEQUENCE [LARGE SCALE GENOMIC DNA]</scope>
    <source>
        <strain evidence="4">Cs-k2</strain>
    </source>
</reference>
<accession>A0A3R7EUE7</accession>
<dbReference type="InterPro" id="IPR042178">
    <property type="entry name" value="Serpin_sf_1"/>
</dbReference>
<evidence type="ECO:0000313" key="4">
    <source>
        <dbReference type="EMBL" id="KAG5441413.1"/>
    </source>
</evidence>
<gene>
    <name evidence="4" type="ORF">CSKR_107683</name>
</gene>
<evidence type="ECO:0000313" key="5">
    <source>
        <dbReference type="Proteomes" id="UP000286415"/>
    </source>
</evidence>
<dbReference type="InterPro" id="IPR023795">
    <property type="entry name" value="Serpin_CS"/>
</dbReference>
<dbReference type="Pfam" id="PF00079">
    <property type="entry name" value="Serpin"/>
    <property type="match status" value="1"/>
</dbReference>
<evidence type="ECO:0000256" key="1">
    <source>
        <dbReference type="ARBA" id="ARBA00009500"/>
    </source>
</evidence>
<protein>
    <submittedName>
        <fullName evidence="4">Serpin B6</fullName>
    </submittedName>
</protein>
<feature type="domain" description="Serpin" evidence="3">
    <location>
        <begin position="16"/>
        <end position="385"/>
    </location>
</feature>
<dbReference type="SUPFAM" id="SSF56574">
    <property type="entry name" value="Serpins"/>
    <property type="match status" value="1"/>
</dbReference>
<dbReference type="Gene3D" id="3.30.497.10">
    <property type="entry name" value="Antithrombin, subunit I, domain 2"/>
    <property type="match status" value="1"/>
</dbReference>
<dbReference type="Proteomes" id="UP000286415">
    <property type="component" value="Unassembled WGS sequence"/>
</dbReference>
<organism evidence="4 5">
    <name type="scientific">Clonorchis sinensis</name>
    <name type="common">Chinese liver fluke</name>
    <dbReference type="NCBI Taxonomy" id="79923"/>
    <lineage>
        <taxon>Eukaryota</taxon>
        <taxon>Metazoa</taxon>
        <taxon>Spiralia</taxon>
        <taxon>Lophotrochozoa</taxon>
        <taxon>Platyhelminthes</taxon>
        <taxon>Trematoda</taxon>
        <taxon>Digenea</taxon>
        <taxon>Opisthorchiida</taxon>
        <taxon>Opisthorchiata</taxon>
        <taxon>Opisthorchiidae</taxon>
        <taxon>Clonorchis</taxon>
    </lineage>
</organism>
<dbReference type="InterPro" id="IPR036186">
    <property type="entry name" value="Serpin_sf"/>
</dbReference>
<dbReference type="GO" id="GO:0004867">
    <property type="term" value="F:serine-type endopeptidase inhibitor activity"/>
    <property type="evidence" value="ECO:0007669"/>
    <property type="project" value="InterPro"/>
</dbReference>
<proteinExistence type="inferred from homology"/>
<dbReference type="EMBL" id="NIRI02000077">
    <property type="protein sequence ID" value="KAG5441413.1"/>
    <property type="molecule type" value="Genomic_DNA"/>
</dbReference>
<keyword evidence="5" id="KW-1185">Reference proteome</keyword>
<dbReference type="GO" id="GO:0005615">
    <property type="term" value="C:extracellular space"/>
    <property type="evidence" value="ECO:0007669"/>
    <property type="project" value="InterPro"/>
</dbReference>
<dbReference type="InterPro" id="IPR023796">
    <property type="entry name" value="Serpin_dom"/>
</dbReference>
<name>A0A3R7EUE7_CLOSI</name>